<feature type="non-terminal residue" evidence="2">
    <location>
        <position position="1"/>
    </location>
</feature>
<name>A0ABD0L0W8_9CAEN</name>
<dbReference type="Proteomes" id="UP001519460">
    <property type="component" value="Unassembled WGS sequence"/>
</dbReference>
<evidence type="ECO:0000256" key="1">
    <source>
        <dbReference type="SAM" id="MobiDB-lite"/>
    </source>
</evidence>
<feature type="compositionally biased region" description="Basic and acidic residues" evidence="1">
    <location>
        <begin position="66"/>
        <end position="77"/>
    </location>
</feature>
<reference evidence="2 3" key="1">
    <citation type="journal article" date="2023" name="Sci. Data">
        <title>Genome assembly of the Korean intertidal mud-creeper Batillaria attramentaria.</title>
        <authorList>
            <person name="Patra A.K."/>
            <person name="Ho P.T."/>
            <person name="Jun S."/>
            <person name="Lee S.J."/>
            <person name="Kim Y."/>
            <person name="Won Y.J."/>
        </authorList>
    </citation>
    <scope>NUCLEOTIDE SEQUENCE [LARGE SCALE GENOMIC DNA]</scope>
    <source>
        <strain evidence="2">Wonlab-2016</strain>
    </source>
</reference>
<feature type="non-terminal residue" evidence="2">
    <location>
        <position position="85"/>
    </location>
</feature>
<keyword evidence="3" id="KW-1185">Reference proteome</keyword>
<evidence type="ECO:0000313" key="3">
    <source>
        <dbReference type="Proteomes" id="UP001519460"/>
    </source>
</evidence>
<organism evidence="2 3">
    <name type="scientific">Batillaria attramentaria</name>
    <dbReference type="NCBI Taxonomy" id="370345"/>
    <lineage>
        <taxon>Eukaryota</taxon>
        <taxon>Metazoa</taxon>
        <taxon>Spiralia</taxon>
        <taxon>Lophotrochozoa</taxon>
        <taxon>Mollusca</taxon>
        <taxon>Gastropoda</taxon>
        <taxon>Caenogastropoda</taxon>
        <taxon>Sorbeoconcha</taxon>
        <taxon>Cerithioidea</taxon>
        <taxon>Batillariidae</taxon>
        <taxon>Batillaria</taxon>
    </lineage>
</organism>
<evidence type="ECO:0000313" key="2">
    <source>
        <dbReference type="EMBL" id="KAK7493057.1"/>
    </source>
</evidence>
<accession>A0ABD0L0W8</accession>
<gene>
    <name evidence="2" type="ORF">BaRGS_00015787</name>
</gene>
<feature type="region of interest" description="Disordered" evidence="1">
    <location>
        <begin position="66"/>
        <end position="85"/>
    </location>
</feature>
<protein>
    <submittedName>
        <fullName evidence="2">Uncharacterized protein</fullName>
    </submittedName>
</protein>
<dbReference type="AlphaFoldDB" id="A0ABD0L0W8"/>
<sequence length="85" mass="8911">GSDGYGILTVVSGWKCGLCAVDKPKQQPPQTIDRASQWKSATVLIMLSSFSSQVLNEWGVQLETEGKGVGEGDRDEGVVWGAGGG</sequence>
<proteinExistence type="predicted"/>
<comment type="caution">
    <text evidence="2">The sequence shown here is derived from an EMBL/GenBank/DDBJ whole genome shotgun (WGS) entry which is preliminary data.</text>
</comment>
<dbReference type="EMBL" id="JACVVK020000097">
    <property type="protein sequence ID" value="KAK7493057.1"/>
    <property type="molecule type" value="Genomic_DNA"/>
</dbReference>